<comment type="caution">
    <text evidence="1">The sequence shown here is derived from an EMBL/GenBank/DDBJ whole genome shotgun (WGS) entry which is preliminary data.</text>
</comment>
<gene>
    <name evidence="1" type="ORF">A2678_02400</name>
</gene>
<dbReference type="EMBL" id="MFKU01000006">
    <property type="protein sequence ID" value="OGG48899.1"/>
    <property type="molecule type" value="Genomic_DNA"/>
</dbReference>
<name>A0A1F6CI69_9BACT</name>
<evidence type="ECO:0000313" key="1">
    <source>
        <dbReference type="EMBL" id="OGG48899.1"/>
    </source>
</evidence>
<dbReference type="Gene3D" id="3.40.50.150">
    <property type="entry name" value="Vaccinia Virus protein VP39"/>
    <property type="match status" value="1"/>
</dbReference>
<organism evidence="1 2">
    <name type="scientific">Candidatus Kaiserbacteria bacterium RIFCSPHIGHO2_01_FULL_53_31</name>
    <dbReference type="NCBI Taxonomy" id="1798481"/>
    <lineage>
        <taxon>Bacteria</taxon>
        <taxon>Candidatus Kaiseribacteriota</taxon>
    </lineage>
</organism>
<evidence type="ECO:0000313" key="2">
    <source>
        <dbReference type="Proteomes" id="UP000178815"/>
    </source>
</evidence>
<protein>
    <recommendedName>
        <fullName evidence="3">Methyltransferase domain-containing protein</fullName>
    </recommendedName>
</protein>
<dbReference type="Gene3D" id="1.25.10.10">
    <property type="entry name" value="Leucine-rich Repeat Variant"/>
    <property type="match status" value="1"/>
</dbReference>
<accession>A0A1F6CI69</accession>
<dbReference type="CDD" id="cd02440">
    <property type="entry name" value="AdoMet_MTases"/>
    <property type="match status" value="1"/>
</dbReference>
<dbReference type="InterPro" id="IPR016024">
    <property type="entry name" value="ARM-type_fold"/>
</dbReference>
<dbReference type="Pfam" id="PF01209">
    <property type="entry name" value="Ubie_methyltran"/>
    <property type="match status" value="1"/>
</dbReference>
<sequence length="604" mass="70491">MKNGLSKEDQRIIDNISLDNFDFLNKAIYSERELLRISQLLMQEGEESRRTIVSNLIDRIASYDKKYDWNIASILQHLPTDLVIGIFKEVKNTPRLYNSIGLAWLFGEFNRKDQFVVDFLYAVVNYSTNSNAWWRAAFSLENIGVEEAVNLLKRSLKIGRIRSLKYYLNNVSDKKSIIGILTLSNVDNIQKIIYPAIKKLFLKSNDCDVLVNCCWIIGRLNLVDKQIFDKLKKLVKHKNYELKYYTFFALQYSDVELLKPFLERALFDGDPLIRKMACRSMRNMAHDNALETLHKILDIETETSVISEISKTIYFLLNPDYKNQLNLEISSHKNENGLIIDESDKWYKDPAIYNLFSESEDPENICFDLIHRMLGSKRVINPIDVATGTGRTLWQILKKIKYEGQAFGVDSSKGMCDFVEKNIKRERKFINKVSVIHSNILKLPKVLKVKSNFVISSFGFPSHISDKELCIHELKAIYEILRDDGIFVTIGWDETFNDELNNMWFKYIPDTIRAKDFDEWRTIRSEKIDSPRNCGLTWLKRGIIVPLQFSSFKESAMVMGYLFGRDAAQNIIYRHQKNWTMAMGITLNTKEEIRQIIHNYEKRG</sequence>
<dbReference type="SUPFAM" id="SSF48371">
    <property type="entry name" value="ARM repeat"/>
    <property type="match status" value="1"/>
</dbReference>
<dbReference type="Proteomes" id="UP000178815">
    <property type="component" value="Unassembled WGS sequence"/>
</dbReference>
<reference evidence="1 2" key="1">
    <citation type="journal article" date="2016" name="Nat. Commun.">
        <title>Thousands of microbial genomes shed light on interconnected biogeochemical processes in an aquifer system.</title>
        <authorList>
            <person name="Anantharaman K."/>
            <person name="Brown C.T."/>
            <person name="Hug L.A."/>
            <person name="Sharon I."/>
            <person name="Castelle C.J."/>
            <person name="Probst A.J."/>
            <person name="Thomas B.C."/>
            <person name="Singh A."/>
            <person name="Wilkins M.J."/>
            <person name="Karaoz U."/>
            <person name="Brodie E.L."/>
            <person name="Williams K.H."/>
            <person name="Hubbard S.S."/>
            <person name="Banfield J.F."/>
        </authorList>
    </citation>
    <scope>NUCLEOTIDE SEQUENCE [LARGE SCALE GENOMIC DNA]</scope>
</reference>
<dbReference type="SUPFAM" id="SSF53335">
    <property type="entry name" value="S-adenosyl-L-methionine-dependent methyltransferases"/>
    <property type="match status" value="1"/>
</dbReference>
<dbReference type="InterPro" id="IPR011989">
    <property type="entry name" value="ARM-like"/>
</dbReference>
<proteinExistence type="predicted"/>
<dbReference type="AlphaFoldDB" id="A0A1F6CI69"/>
<dbReference type="STRING" id="1798481.A2678_02400"/>
<evidence type="ECO:0008006" key="3">
    <source>
        <dbReference type="Google" id="ProtNLM"/>
    </source>
</evidence>
<dbReference type="InterPro" id="IPR029063">
    <property type="entry name" value="SAM-dependent_MTases_sf"/>
</dbReference>